<proteinExistence type="predicted"/>
<feature type="compositionally biased region" description="Basic and acidic residues" evidence="1">
    <location>
        <begin position="25"/>
        <end position="45"/>
    </location>
</feature>
<dbReference type="InParanoid" id="A2EFH0"/>
<protein>
    <submittedName>
        <fullName evidence="2">Uncharacterized protein</fullName>
    </submittedName>
</protein>
<feature type="region of interest" description="Disordered" evidence="1">
    <location>
        <begin position="148"/>
        <end position="198"/>
    </location>
</feature>
<dbReference type="RefSeq" id="XP_001320787.1">
    <property type="nucleotide sequence ID" value="XM_001320752.1"/>
</dbReference>
<dbReference type="KEGG" id="tva:4766462"/>
<feature type="region of interest" description="Disordered" evidence="1">
    <location>
        <begin position="1"/>
        <end position="117"/>
    </location>
</feature>
<organism evidence="2 3">
    <name type="scientific">Trichomonas vaginalis (strain ATCC PRA-98 / G3)</name>
    <dbReference type="NCBI Taxonomy" id="412133"/>
    <lineage>
        <taxon>Eukaryota</taxon>
        <taxon>Metamonada</taxon>
        <taxon>Parabasalia</taxon>
        <taxon>Trichomonadida</taxon>
        <taxon>Trichomonadidae</taxon>
        <taxon>Trichomonas</taxon>
    </lineage>
</organism>
<gene>
    <name evidence="2" type="ORF">TVAG_190870</name>
</gene>
<feature type="compositionally biased region" description="Acidic residues" evidence="1">
    <location>
        <begin position="150"/>
        <end position="162"/>
    </location>
</feature>
<accession>A2EFH0</accession>
<evidence type="ECO:0000313" key="2">
    <source>
        <dbReference type="EMBL" id="EAY08564.1"/>
    </source>
</evidence>
<dbReference type="EMBL" id="DS113375">
    <property type="protein sequence ID" value="EAY08564.1"/>
    <property type="molecule type" value="Genomic_DNA"/>
</dbReference>
<feature type="compositionally biased region" description="Basic and acidic residues" evidence="1">
    <location>
        <begin position="58"/>
        <end position="74"/>
    </location>
</feature>
<reference evidence="2" key="1">
    <citation type="submission" date="2006-10" db="EMBL/GenBank/DDBJ databases">
        <authorList>
            <person name="Amadeo P."/>
            <person name="Zhao Q."/>
            <person name="Wortman J."/>
            <person name="Fraser-Liggett C."/>
            <person name="Carlton J."/>
        </authorList>
    </citation>
    <scope>NUCLEOTIDE SEQUENCE</scope>
    <source>
        <strain evidence="2">G3</strain>
    </source>
</reference>
<evidence type="ECO:0000256" key="1">
    <source>
        <dbReference type="SAM" id="MobiDB-lite"/>
    </source>
</evidence>
<sequence length="269" mass="30296">MADPVKSYFDQIGSDDSDSDDDAYVPEKKEKKHNKSESSEKEEKPTAVPEKTQTTESTEPKQEEIKPTEAKNEENNSENKISPAENKEVPKPAEVAQQTENHPVNQPNSTLELVPSLDNDYYQPIRVLTSEEKEQSNKLVNDYFAKLLGDESDDEEEDADDAEYTKIKYNKKSNKKENEKAKEQEKPAEESDTEPLSSAHIISPLEMLVEELGQHENIEAALASNPSENQLAKITNCATRLLFLGFADVYEKSTAEMKSILNDLKSKLN</sequence>
<evidence type="ECO:0000313" key="3">
    <source>
        <dbReference type="Proteomes" id="UP000001542"/>
    </source>
</evidence>
<dbReference type="Proteomes" id="UP000001542">
    <property type="component" value="Unassembled WGS sequence"/>
</dbReference>
<dbReference type="VEuPathDB" id="TrichDB:TVAGG3_0820470"/>
<dbReference type="AlphaFoldDB" id="A2EFH0"/>
<dbReference type="SMR" id="A2EFH0"/>
<reference evidence="2" key="2">
    <citation type="journal article" date="2007" name="Science">
        <title>Draft genome sequence of the sexually transmitted pathogen Trichomonas vaginalis.</title>
        <authorList>
            <person name="Carlton J.M."/>
            <person name="Hirt R.P."/>
            <person name="Silva J.C."/>
            <person name="Delcher A.L."/>
            <person name="Schatz M."/>
            <person name="Zhao Q."/>
            <person name="Wortman J.R."/>
            <person name="Bidwell S.L."/>
            <person name="Alsmark U.C.M."/>
            <person name="Besteiro S."/>
            <person name="Sicheritz-Ponten T."/>
            <person name="Noel C.J."/>
            <person name="Dacks J.B."/>
            <person name="Foster P.G."/>
            <person name="Simillion C."/>
            <person name="Van de Peer Y."/>
            <person name="Miranda-Saavedra D."/>
            <person name="Barton G.J."/>
            <person name="Westrop G.D."/>
            <person name="Mueller S."/>
            <person name="Dessi D."/>
            <person name="Fiori P.L."/>
            <person name="Ren Q."/>
            <person name="Paulsen I."/>
            <person name="Zhang H."/>
            <person name="Bastida-Corcuera F.D."/>
            <person name="Simoes-Barbosa A."/>
            <person name="Brown M.T."/>
            <person name="Hayes R.D."/>
            <person name="Mukherjee M."/>
            <person name="Okumura C.Y."/>
            <person name="Schneider R."/>
            <person name="Smith A.J."/>
            <person name="Vanacova S."/>
            <person name="Villalvazo M."/>
            <person name="Haas B.J."/>
            <person name="Pertea M."/>
            <person name="Feldblyum T.V."/>
            <person name="Utterback T.R."/>
            <person name="Shu C.L."/>
            <person name="Osoegawa K."/>
            <person name="de Jong P.J."/>
            <person name="Hrdy I."/>
            <person name="Horvathova L."/>
            <person name="Zubacova Z."/>
            <person name="Dolezal P."/>
            <person name="Malik S.B."/>
            <person name="Logsdon J.M. Jr."/>
            <person name="Henze K."/>
            <person name="Gupta A."/>
            <person name="Wang C.C."/>
            <person name="Dunne R.L."/>
            <person name="Upcroft J.A."/>
            <person name="Upcroft P."/>
            <person name="White O."/>
            <person name="Salzberg S.L."/>
            <person name="Tang P."/>
            <person name="Chiu C.-H."/>
            <person name="Lee Y.-S."/>
            <person name="Embley T.M."/>
            <person name="Coombs G.H."/>
            <person name="Mottram J.C."/>
            <person name="Tachezy J."/>
            <person name="Fraser-Liggett C.M."/>
            <person name="Johnson P.J."/>
        </authorList>
    </citation>
    <scope>NUCLEOTIDE SEQUENCE [LARGE SCALE GENOMIC DNA]</scope>
    <source>
        <strain evidence="2">G3</strain>
    </source>
</reference>
<feature type="compositionally biased region" description="Polar residues" evidence="1">
    <location>
        <begin position="96"/>
        <end position="111"/>
    </location>
</feature>
<feature type="compositionally biased region" description="Acidic residues" evidence="1">
    <location>
        <begin position="13"/>
        <end position="24"/>
    </location>
</feature>
<feature type="compositionally biased region" description="Basic and acidic residues" evidence="1">
    <location>
        <begin position="175"/>
        <end position="189"/>
    </location>
</feature>
<keyword evidence="3" id="KW-1185">Reference proteome</keyword>
<name>A2EFH0_TRIV3</name>
<dbReference type="VEuPathDB" id="TrichDB:TVAG_190870"/>